<dbReference type="InterPro" id="IPR011141">
    <property type="entry name" value="Polyketide_synthase_type-III"/>
</dbReference>
<evidence type="ECO:0000259" key="6">
    <source>
        <dbReference type="Pfam" id="PF02797"/>
    </source>
</evidence>
<keyword evidence="8" id="KW-1185">Reference proteome</keyword>
<protein>
    <submittedName>
        <fullName evidence="7">Type III polyketide synthase</fullName>
    </submittedName>
</protein>
<evidence type="ECO:0000256" key="3">
    <source>
        <dbReference type="ARBA" id="ARBA00023315"/>
    </source>
</evidence>
<name>A0A418Q0B9_9SPHN</name>
<dbReference type="CDD" id="cd00831">
    <property type="entry name" value="CHS_like"/>
    <property type="match status" value="1"/>
</dbReference>
<evidence type="ECO:0000313" key="8">
    <source>
        <dbReference type="Proteomes" id="UP000285023"/>
    </source>
</evidence>
<feature type="domain" description="Chalcone/stilbene synthase C-terminal" evidence="6">
    <location>
        <begin position="213"/>
        <end position="345"/>
    </location>
</feature>
<comment type="caution">
    <text evidence="7">The sequence shown here is derived from an EMBL/GenBank/DDBJ whole genome shotgun (WGS) entry which is preliminary data.</text>
</comment>
<keyword evidence="3" id="KW-0012">Acyltransferase</keyword>
<comment type="similarity">
    <text evidence="1">Belongs to the thiolase-like superfamily. Chalcone/stilbene synthases family.</text>
</comment>
<dbReference type="GO" id="GO:0016747">
    <property type="term" value="F:acyltransferase activity, transferring groups other than amino-acyl groups"/>
    <property type="evidence" value="ECO:0007669"/>
    <property type="project" value="InterPro"/>
</dbReference>
<dbReference type="GO" id="GO:0030639">
    <property type="term" value="P:polyketide biosynthetic process"/>
    <property type="evidence" value="ECO:0007669"/>
    <property type="project" value="TreeGrafter"/>
</dbReference>
<dbReference type="SUPFAM" id="SSF53901">
    <property type="entry name" value="Thiolase-like"/>
    <property type="match status" value="1"/>
</dbReference>
<dbReference type="OrthoDB" id="9786288at2"/>
<reference evidence="7 8" key="1">
    <citation type="submission" date="2018-09" db="EMBL/GenBank/DDBJ databases">
        <title>Sphingomonas sp. DAC4.</title>
        <authorList>
            <person name="Seo T."/>
        </authorList>
    </citation>
    <scope>NUCLEOTIDE SEQUENCE [LARGE SCALE GENOMIC DNA]</scope>
    <source>
        <strain evidence="7 8">DAC4</strain>
    </source>
</reference>
<evidence type="ECO:0000259" key="5">
    <source>
        <dbReference type="Pfam" id="PF00195"/>
    </source>
</evidence>
<dbReference type="PANTHER" id="PTHR11877:SF99">
    <property type="entry name" value="1,3,6,8-TETRAHYDROXYNAPHTHALENE SYNTHASE"/>
    <property type="match status" value="1"/>
</dbReference>
<evidence type="ECO:0000256" key="2">
    <source>
        <dbReference type="ARBA" id="ARBA00022679"/>
    </source>
</evidence>
<evidence type="ECO:0000313" key="7">
    <source>
        <dbReference type="EMBL" id="RIX29293.1"/>
    </source>
</evidence>
<proteinExistence type="inferred from homology"/>
<dbReference type="InterPro" id="IPR016039">
    <property type="entry name" value="Thiolase-like"/>
</dbReference>
<evidence type="ECO:0000256" key="1">
    <source>
        <dbReference type="ARBA" id="ARBA00005531"/>
    </source>
</evidence>
<dbReference type="Proteomes" id="UP000285023">
    <property type="component" value="Unassembled WGS sequence"/>
</dbReference>
<dbReference type="AlphaFoldDB" id="A0A418Q0B9"/>
<dbReference type="PANTHER" id="PTHR11877">
    <property type="entry name" value="HYDROXYMETHYLGLUTARYL-COA SYNTHASE"/>
    <property type="match status" value="1"/>
</dbReference>
<dbReference type="Pfam" id="PF02797">
    <property type="entry name" value="Chal_sti_synt_C"/>
    <property type="match status" value="1"/>
</dbReference>
<dbReference type="Pfam" id="PF00195">
    <property type="entry name" value="Chal_sti_synt_N"/>
    <property type="match status" value="1"/>
</dbReference>
<accession>A0A418Q0B9</accession>
<dbReference type="PIRSF" id="PIRSF000451">
    <property type="entry name" value="PKS_III"/>
    <property type="match status" value="1"/>
</dbReference>
<dbReference type="RefSeq" id="WP_119533182.1">
    <property type="nucleotide sequence ID" value="NZ_QXTF01000002.1"/>
</dbReference>
<dbReference type="Gene3D" id="3.40.47.10">
    <property type="match status" value="2"/>
</dbReference>
<keyword evidence="2" id="KW-0808">Transferase</keyword>
<dbReference type="InterPro" id="IPR001099">
    <property type="entry name" value="Chalcone/stilbene_synt_N"/>
</dbReference>
<gene>
    <name evidence="7" type="ORF">D3M59_08320</name>
</gene>
<feature type="domain" description="Chalcone/stilbene synthase N-terminal" evidence="5">
    <location>
        <begin position="5"/>
        <end position="202"/>
    </location>
</feature>
<organism evidence="7 8">
    <name type="scientific">Sphingomonas edaphi</name>
    <dbReference type="NCBI Taxonomy" id="2315689"/>
    <lineage>
        <taxon>Bacteria</taxon>
        <taxon>Pseudomonadati</taxon>
        <taxon>Pseudomonadota</taxon>
        <taxon>Alphaproteobacteria</taxon>
        <taxon>Sphingomonadales</taxon>
        <taxon>Sphingomonadaceae</taxon>
        <taxon>Sphingomonas</taxon>
    </lineage>
</organism>
<dbReference type="InterPro" id="IPR012328">
    <property type="entry name" value="Chalcone/stilbene_synt_C"/>
</dbReference>
<dbReference type="EMBL" id="QXTF01000002">
    <property type="protein sequence ID" value="RIX29293.1"/>
    <property type="molecule type" value="Genomic_DNA"/>
</dbReference>
<evidence type="ECO:0000256" key="4">
    <source>
        <dbReference type="PIRSR" id="PIRSR000451-1"/>
    </source>
</evidence>
<sequence>MNSVSLLSLATALPPHIVQQDQAKAKARELFGGRKALFDRLSGVFDNAAIDQRHTVAPIDWYAGNHGWQERNRLYLEAADALFLEAAGNAIAGADLSPNEIDGVVVASTTGIATPSLDARNGPRLGLRPDVRRVPLFGLGCAGGVSGLSTAARLAAAEPGSNWLFVTIETCSIAIRLDSDDPAAIVATALFGDGAGAAVVRAGDGGIASITGAGERMWPDTLGIMGWRVEDPGLAVVFDRAIPPFVEAELARAVGGMLAEMGTNAAGIDRYCCHPGGVKVIDAIEASLELPAGTLDLERGVLRDCGNMSAPTVLFVLQRLIERGLPPCVLMTAFGPGFTCSALMLERC</sequence>
<feature type="active site" description="Acyl-thioester intermediate" evidence="4">
    <location>
        <position position="141"/>
    </location>
</feature>